<comment type="caution">
    <text evidence="2">The sequence shown here is derived from an EMBL/GenBank/DDBJ whole genome shotgun (WGS) entry which is preliminary data.</text>
</comment>
<evidence type="ECO:0000313" key="2">
    <source>
        <dbReference type="EMBL" id="GFH22369.1"/>
    </source>
</evidence>
<gene>
    <name evidence="2" type="ORF">HaLaN_19825</name>
</gene>
<accession>A0A699ZRN9</accession>
<name>A0A699ZRN9_HAELA</name>
<dbReference type="EMBL" id="BLLF01002027">
    <property type="protein sequence ID" value="GFH22369.1"/>
    <property type="molecule type" value="Genomic_DNA"/>
</dbReference>
<sequence length="76" mass="8412">MADGSVNIRKHDQRRSLAAGLGNQPLRRQHYKPRLTAANFSIFFWLMPQPVCSGTLSGAKVSEQLQVTTLCNPSDV</sequence>
<dbReference type="Proteomes" id="UP000485058">
    <property type="component" value="Unassembled WGS sequence"/>
</dbReference>
<dbReference type="AlphaFoldDB" id="A0A699ZRN9"/>
<evidence type="ECO:0000313" key="3">
    <source>
        <dbReference type="Proteomes" id="UP000485058"/>
    </source>
</evidence>
<protein>
    <submittedName>
        <fullName evidence="2">Uncharacterized protein</fullName>
    </submittedName>
</protein>
<keyword evidence="3" id="KW-1185">Reference proteome</keyword>
<feature type="region of interest" description="Disordered" evidence="1">
    <location>
        <begin position="1"/>
        <end position="25"/>
    </location>
</feature>
<reference evidence="2 3" key="1">
    <citation type="submission" date="2020-02" db="EMBL/GenBank/DDBJ databases">
        <title>Draft genome sequence of Haematococcus lacustris strain NIES-144.</title>
        <authorList>
            <person name="Morimoto D."/>
            <person name="Nakagawa S."/>
            <person name="Yoshida T."/>
            <person name="Sawayama S."/>
        </authorList>
    </citation>
    <scope>NUCLEOTIDE SEQUENCE [LARGE SCALE GENOMIC DNA]</scope>
    <source>
        <strain evidence="2 3">NIES-144</strain>
    </source>
</reference>
<evidence type="ECO:0000256" key="1">
    <source>
        <dbReference type="SAM" id="MobiDB-lite"/>
    </source>
</evidence>
<proteinExistence type="predicted"/>
<organism evidence="2 3">
    <name type="scientific">Haematococcus lacustris</name>
    <name type="common">Green alga</name>
    <name type="synonym">Haematococcus pluvialis</name>
    <dbReference type="NCBI Taxonomy" id="44745"/>
    <lineage>
        <taxon>Eukaryota</taxon>
        <taxon>Viridiplantae</taxon>
        <taxon>Chlorophyta</taxon>
        <taxon>core chlorophytes</taxon>
        <taxon>Chlorophyceae</taxon>
        <taxon>CS clade</taxon>
        <taxon>Chlamydomonadales</taxon>
        <taxon>Haematococcaceae</taxon>
        <taxon>Haematococcus</taxon>
    </lineage>
</organism>